<evidence type="ECO:0000313" key="12">
    <source>
        <dbReference type="EMBL" id="SFP33583.1"/>
    </source>
</evidence>
<name>A0A1I5PHR0_9GAMM</name>
<keyword evidence="8 10" id="KW-0456">Lyase</keyword>
<dbReference type="EC" id="4.2.1.33" evidence="10"/>
<dbReference type="EMBL" id="FOWP01000009">
    <property type="protein sequence ID" value="SFP33583.1"/>
    <property type="molecule type" value="Genomic_DNA"/>
</dbReference>
<dbReference type="InterPro" id="IPR050075">
    <property type="entry name" value="LeuD"/>
</dbReference>
<sequence>MRAFTQHTGLVCPLDRANVDTDQIIPKQFLKSIKRTGFGPNLFDEWRYLDVGQPNQDNSKRPINQDFVLNFPRYQGASVLLARENFGCGSSREHAPWALDEYGFRTVIAPSFADIFFNNSFKNGLLPIILKDEEVDALFAQAEATEGYQLTVDLESQTVTRPDGVQYSFEVDAFRKHCLLNGLDDIGLTLQDQEAIKAFEVGYQQGSPWLFGAIK</sequence>
<dbReference type="InterPro" id="IPR033940">
    <property type="entry name" value="IPMI_Swivel"/>
</dbReference>
<dbReference type="GO" id="GO:0009316">
    <property type="term" value="C:3-isopropylmalate dehydratase complex"/>
    <property type="evidence" value="ECO:0007669"/>
    <property type="project" value="InterPro"/>
</dbReference>
<dbReference type="Proteomes" id="UP000182400">
    <property type="component" value="Unassembled WGS sequence"/>
</dbReference>
<comment type="pathway">
    <text evidence="3 10">Amino-acid biosynthesis; L-leucine biosynthesis; L-leucine from 3-methyl-2-oxobutanoate: step 2/4.</text>
</comment>
<dbReference type="AlphaFoldDB" id="A0A1I5PHR0"/>
<evidence type="ECO:0000256" key="8">
    <source>
        <dbReference type="ARBA" id="ARBA00023239"/>
    </source>
</evidence>
<dbReference type="GO" id="GO:0003861">
    <property type="term" value="F:3-isopropylmalate dehydratase activity"/>
    <property type="evidence" value="ECO:0007669"/>
    <property type="project" value="UniProtKB-UniRule"/>
</dbReference>
<dbReference type="InterPro" id="IPR015928">
    <property type="entry name" value="Aconitase/3IPM_dehydase_swvl"/>
</dbReference>
<evidence type="ECO:0000256" key="10">
    <source>
        <dbReference type="HAMAP-Rule" id="MF_01031"/>
    </source>
</evidence>
<dbReference type="InterPro" id="IPR000573">
    <property type="entry name" value="AconitaseA/IPMdHydase_ssu_swvl"/>
</dbReference>
<dbReference type="Gene3D" id="3.20.19.10">
    <property type="entry name" value="Aconitase, domain 4"/>
    <property type="match status" value="1"/>
</dbReference>
<dbReference type="SUPFAM" id="SSF52016">
    <property type="entry name" value="LeuD/IlvD-like"/>
    <property type="match status" value="1"/>
</dbReference>
<dbReference type="STRING" id="658457.SAMN05216601_109101"/>
<dbReference type="RefSeq" id="WP_074940217.1">
    <property type="nucleotide sequence ID" value="NZ_FOWP01000009.1"/>
</dbReference>
<dbReference type="InterPro" id="IPR004431">
    <property type="entry name" value="3-IsopropMal_deHydase_ssu"/>
</dbReference>
<evidence type="ECO:0000256" key="9">
    <source>
        <dbReference type="ARBA" id="ARBA00023304"/>
    </source>
</evidence>
<comment type="similarity">
    <text evidence="4 10">Belongs to the LeuD family. LeuD type 1 subfamily.</text>
</comment>
<dbReference type="PANTHER" id="PTHR43345">
    <property type="entry name" value="3-ISOPROPYLMALATE DEHYDRATASE SMALL SUBUNIT 2-RELATED-RELATED"/>
    <property type="match status" value="1"/>
</dbReference>
<evidence type="ECO:0000256" key="5">
    <source>
        <dbReference type="ARBA" id="ARBA00011271"/>
    </source>
</evidence>
<dbReference type="UniPathway" id="UPA00048">
    <property type="reaction ID" value="UER00071"/>
</dbReference>
<gene>
    <name evidence="10" type="primary">leuD</name>
    <name evidence="12" type="ORF">SAMN05216601_109101</name>
</gene>
<evidence type="ECO:0000256" key="2">
    <source>
        <dbReference type="ARBA" id="ARBA00002695"/>
    </source>
</evidence>
<keyword evidence="7 10" id="KW-0028">Amino-acid biosynthesis</keyword>
<dbReference type="GO" id="GO:0009098">
    <property type="term" value="P:L-leucine biosynthetic process"/>
    <property type="evidence" value="ECO:0007669"/>
    <property type="project" value="UniProtKB-UniRule"/>
</dbReference>
<evidence type="ECO:0000256" key="1">
    <source>
        <dbReference type="ARBA" id="ARBA00000491"/>
    </source>
</evidence>
<dbReference type="CDD" id="cd01577">
    <property type="entry name" value="IPMI_Swivel"/>
    <property type="match status" value="1"/>
</dbReference>
<organism evidence="12 13">
    <name type="scientific">Ectopseudomonas composti</name>
    <dbReference type="NCBI Taxonomy" id="658457"/>
    <lineage>
        <taxon>Bacteria</taxon>
        <taxon>Pseudomonadati</taxon>
        <taxon>Pseudomonadota</taxon>
        <taxon>Gammaproteobacteria</taxon>
        <taxon>Pseudomonadales</taxon>
        <taxon>Pseudomonadaceae</taxon>
        <taxon>Ectopseudomonas</taxon>
    </lineage>
</organism>
<dbReference type="HAMAP" id="MF_01031">
    <property type="entry name" value="LeuD_type1"/>
    <property type="match status" value="1"/>
</dbReference>
<proteinExistence type="inferred from homology"/>
<comment type="function">
    <text evidence="2 10">Catalyzes the isomerization between 2-isopropylmalate and 3-isopropylmalate, via the formation of 2-isopropylmaleate.</text>
</comment>
<dbReference type="PANTHER" id="PTHR43345:SF5">
    <property type="entry name" value="3-ISOPROPYLMALATE DEHYDRATASE SMALL SUBUNIT"/>
    <property type="match status" value="1"/>
</dbReference>
<protein>
    <recommendedName>
        <fullName evidence="10">3-isopropylmalate dehydratase small subunit</fullName>
        <ecNumber evidence="10">4.2.1.33</ecNumber>
    </recommendedName>
    <alternativeName>
        <fullName evidence="10">Alpha-IPM isomerase</fullName>
        <shortName evidence="10">IPMI</shortName>
    </alternativeName>
    <alternativeName>
        <fullName evidence="10">Isopropylmalate isomerase</fullName>
    </alternativeName>
</protein>
<dbReference type="OrthoDB" id="9777465at2"/>
<accession>A0A1I5PHR0</accession>
<comment type="subunit">
    <text evidence="5 10">Heterodimer of LeuC and LeuD.</text>
</comment>
<dbReference type="FunFam" id="3.20.19.10:FF:000003">
    <property type="entry name" value="3-isopropylmalate dehydratase small subunit"/>
    <property type="match status" value="1"/>
</dbReference>
<feature type="domain" description="Aconitase A/isopropylmalate dehydratase small subunit swivel" evidence="11">
    <location>
        <begin position="1"/>
        <end position="132"/>
    </location>
</feature>
<evidence type="ECO:0000256" key="6">
    <source>
        <dbReference type="ARBA" id="ARBA00022430"/>
    </source>
</evidence>
<reference evidence="12 13" key="1">
    <citation type="submission" date="2016-10" db="EMBL/GenBank/DDBJ databases">
        <authorList>
            <person name="de Groot N.N."/>
        </authorList>
    </citation>
    <scope>NUCLEOTIDE SEQUENCE [LARGE SCALE GENOMIC DNA]</scope>
    <source>
        <strain evidence="12 13">CCUG 59231</strain>
    </source>
</reference>
<comment type="catalytic activity">
    <reaction evidence="1 10">
        <text>(2R,3S)-3-isopropylmalate = (2S)-2-isopropylmalate</text>
        <dbReference type="Rhea" id="RHEA:32287"/>
        <dbReference type="ChEBI" id="CHEBI:1178"/>
        <dbReference type="ChEBI" id="CHEBI:35121"/>
        <dbReference type="EC" id="4.2.1.33"/>
    </reaction>
</comment>
<evidence type="ECO:0000313" key="13">
    <source>
        <dbReference type="Proteomes" id="UP000182400"/>
    </source>
</evidence>
<evidence type="ECO:0000256" key="4">
    <source>
        <dbReference type="ARBA" id="ARBA00009845"/>
    </source>
</evidence>
<keyword evidence="9 10" id="KW-0100">Branched-chain amino acid biosynthesis</keyword>
<dbReference type="NCBIfam" id="NF002458">
    <property type="entry name" value="PRK01641.1"/>
    <property type="match status" value="1"/>
</dbReference>
<dbReference type="NCBIfam" id="TIGR00171">
    <property type="entry name" value="leuD"/>
    <property type="match status" value="1"/>
</dbReference>
<dbReference type="Pfam" id="PF00694">
    <property type="entry name" value="Aconitase_C"/>
    <property type="match status" value="1"/>
</dbReference>
<evidence type="ECO:0000256" key="3">
    <source>
        <dbReference type="ARBA" id="ARBA00004729"/>
    </source>
</evidence>
<keyword evidence="6 10" id="KW-0432">Leucine biosynthesis</keyword>
<evidence type="ECO:0000256" key="7">
    <source>
        <dbReference type="ARBA" id="ARBA00022605"/>
    </source>
</evidence>
<evidence type="ECO:0000259" key="11">
    <source>
        <dbReference type="Pfam" id="PF00694"/>
    </source>
</evidence>